<gene>
    <name evidence="2" type="ORF">CERZMDRAFT_80155</name>
</gene>
<proteinExistence type="predicted"/>
<feature type="compositionally biased region" description="Low complexity" evidence="1">
    <location>
        <begin position="121"/>
        <end position="142"/>
    </location>
</feature>
<feature type="region of interest" description="Disordered" evidence="1">
    <location>
        <begin position="102"/>
        <end position="202"/>
    </location>
</feature>
<evidence type="ECO:0000313" key="2">
    <source>
        <dbReference type="EMBL" id="KAF2217380.1"/>
    </source>
</evidence>
<sequence length="291" mass="32709">MSGTAPELSSTSAAFATVQPQKTKPKRPVSSPWKDADIETLMSMRAKLASYDDIRHKLRPVRSNLACRLMVMQCISPKARAYKRFWRVIDPYFDAVKKISEKTSDSKTAGKQKQKQEPNCAQNQTTDTDTNANTDTNINTNTHMNGTIPEYRTVTQPGFSPRAAAIPLSEPLEEDKTEEDIQTEDESDDEGLEPASPVEPHRSLTEVIADIQQWQRDFTYQGHVPGLSIFLQREFAGKGKTYQQCVNEYMNHIARVETTRPLTSQERWGLYAGRVALQAADVHATAMQEDA</sequence>
<name>A0A6A6FVV9_9PEZI</name>
<feature type="region of interest" description="Disordered" evidence="1">
    <location>
        <begin position="1"/>
        <end position="33"/>
    </location>
</feature>
<dbReference type="EMBL" id="ML992662">
    <property type="protein sequence ID" value="KAF2217380.1"/>
    <property type="molecule type" value="Genomic_DNA"/>
</dbReference>
<evidence type="ECO:0000313" key="3">
    <source>
        <dbReference type="Proteomes" id="UP000799539"/>
    </source>
</evidence>
<feature type="compositionally biased region" description="Polar residues" evidence="1">
    <location>
        <begin position="1"/>
        <end position="22"/>
    </location>
</feature>
<feature type="compositionally biased region" description="Acidic residues" evidence="1">
    <location>
        <begin position="171"/>
        <end position="192"/>
    </location>
</feature>
<protein>
    <submittedName>
        <fullName evidence="2">Uncharacterized protein</fullName>
    </submittedName>
</protein>
<evidence type="ECO:0000256" key="1">
    <source>
        <dbReference type="SAM" id="MobiDB-lite"/>
    </source>
</evidence>
<dbReference type="AlphaFoldDB" id="A0A6A6FVV9"/>
<organism evidence="2 3">
    <name type="scientific">Cercospora zeae-maydis SCOH1-5</name>
    <dbReference type="NCBI Taxonomy" id="717836"/>
    <lineage>
        <taxon>Eukaryota</taxon>
        <taxon>Fungi</taxon>
        <taxon>Dikarya</taxon>
        <taxon>Ascomycota</taxon>
        <taxon>Pezizomycotina</taxon>
        <taxon>Dothideomycetes</taxon>
        <taxon>Dothideomycetidae</taxon>
        <taxon>Mycosphaerellales</taxon>
        <taxon>Mycosphaerellaceae</taxon>
        <taxon>Cercospora</taxon>
    </lineage>
</organism>
<accession>A0A6A6FVV9</accession>
<dbReference type="Proteomes" id="UP000799539">
    <property type="component" value="Unassembled WGS sequence"/>
</dbReference>
<reference evidence="2" key="1">
    <citation type="journal article" date="2020" name="Stud. Mycol.">
        <title>101 Dothideomycetes genomes: a test case for predicting lifestyles and emergence of pathogens.</title>
        <authorList>
            <person name="Haridas S."/>
            <person name="Albert R."/>
            <person name="Binder M."/>
            <person name="Bloem J."/>
            <person name="Labutti K."/>
            <person name="Salamov A."/>
            <person name="Andreopoulos B."/>
            <person name="Baker S."/>
            <person name="Barry K."/>
            <person name="Bills G."/>
            <person name="Bluhm B."/>
            <person name="Cannon C."/>
            <person name="Castanera R."/>
            <person name="Culley D."/>
            <person name="Daum C."/>
            <person name="Ezra D."/>
            <person name="Gonzalez J."/>
            <person name="Henrissat B."/>
            <person name="Kuo A."/>
            <person name="Liang C."/>
            <person name="Lipzen A."/>
            <person name="Lutzoni F."/>
            <person name="Magnuson J."/>
            <person name="Mondo S."/>
            <person name="Nolan M."/>
            <person name="Ohm R."/>
            <person name="Pangilinan J."/>
            <person name="Park H.-J."/>
            <person name="Ramirez L."/>
            <person name="Alfaro M."/>
            <person name="Sun H."/>
            <person name="Tritt A."/>
            <person name="Yoshinaga Y."/>
            <person name="Zwiers L.-H."/>
            <person name="Turgeon B."/>
            <person name="Goodwin S."/>
            <person name="Spatafora J."/>
            <person name="Crous P."/>
            <person name="Grigoriev I."/>
        </authorList>
    </citation>
    <scope>NUCLEOTIDE SEQUENCE</scope>
    <source>
        <strain evidence="2">SCOH1-5</strain>
    </source>
</reference>
<keyword evidence="3" id="KW-1185">Reference proteome</keyword>